<dbReference type="InterPro" id="IPR036875">
    <property type="entry name" value="Znf_CCHC_sf"/>
</dbReference>
<dbReference type="GO" id="GO:0071039">
    <property type="term" value="P:nuclear polyadenylation-dependent CUT catabolic process"/>
    <property type="evidence" value="ECO:0007669"/>
    <property type="project" value="TreeGrafter"/>
</dbReference>
<evidence type="ECO:0000256" key="1">
    <source>
        <dbReference type="ARBA" id="ARBA00004604"/>
    </source>
</evidence>
<evidence type="ECO:0000256" key="3">
    <source>
        <dbReference type="ARBA" id="ARBA00022737"/>
    </source>
</evidence>
<dbReference type="Gene3D" id="4.10.60.10">
    <property type="entry name" value="Zinc finger, CCHC-type"/>
    <property type="match status" value="2"/>
</dbReference>
<evidence type="ECO:0000256" key="7">
    <source>
        <dbReference type="ARBA" id="ARBA00041190"/>
    </source>
</evidence>
<evidence type="ECO:0000313" key="12">
    <source>
        <dbReference type="EMBL" id="KAG5848077.1"/>
    </source>
</evidence>
<dbReference type="InterPro" id="IPR051644">
    <property type="entry name" value="TRAMP_AT-DNA-binding"/>
</dbReference>
<feature type="compositionally biased region" description="Low complexity" evidence="10">
    <location>
        <begin position="446"/>
        <end position="497"/>
    </location>
</feature>
<feature type="compositionally biased region" description="Basic and acidic residues" evidence="10">
    <location>
        <begin position="578"/>
        <end position="588"/>
    </location>
</feature>
<dbReference type="FunFam" id="4.10.60.10:FF:000020">
    <property type="entry name" value="Zinc finger CCHC domain-containing protein 7"/>
    <property type="match status" value="1"/>
</dbReference>
<evidence type="ECO:0000256" key="6">
    <source>
        <dbReference type="ARBA" id="ARBA00023242"/>
    </source>
</evidence>
<protein>
    <recommendedName>
        <fullName evidence="7">Zinc finger CCHC domain-containing protein 7</fullName>
    </recommendedName>
    <alternativeName>
        <fullName evidence="8">TRAMP-like complex RNA-binding factor ZCCHC7</fullName>
    </alternativeName>
</protein>
<evidence type="ECO:0000256" key="4">
    <source>
        <dbReference type="ARBA" id="ARBA00022771"/>
    </source>
</evidence>
<dbReference type="EMBL" id="JAFIRN010000005">
    <property type="protein sequence ID" value="KAG5848077.1"/>
    <property type="molecule type" value="Genomic_DNA"/>
</dbReference>
<dbReference type="GO" id="GO:0071035">
    <property type="term" value="P:nuclear polyadenylation-dependent rRNA catabolic process"/>
    <property type="evidence" value="ECO:0007669"/>
    <property type="project" value="TreeGrafter"/>
</dbReference>
<evidence type="ECO:0000256" key="5">
    <source>
        <dbReference type="ARBA" id="ARBA00022833"/>
    </source>
</evidence>
<feature type="domain" description="CCHC-type" evidence="11">
    <location>
        <begin position="226"/>
        <end position="241"/>
    </location>
</feature>
<feature type="region of interest" description="Disordered" evidence="10">
    <location>
        <begin position="365"/>
        <end position="604"/>
    </location>
</feature>
<dbReference type="GO" id="GO:0008270">
    <property type="term" value="F:zinc ion binding"/>
    <property type="evidence" value="ECO:0007669"/>
    <property type="project" value="UniProtKB-KW"/>
</dbReference>
<dbReference type="GO" id="GO:0031499">
    <property type="term" value="C:TRAMP complex"/>
    <property type="evidence" value="ECO:0007669"/>
    <property type="project" value="TreeGrafter"/>
</dbReference>
<feature type="compositionally biased region" description="Basic residues" evidence="10">
    <location>
        <begin position="565"/>
        <end position="577"/>
    </location>
</feature>
<dbReference type="PROSITE" id="PS50158">
    <property type="entry name" value="ZF_CCHC"/>
    <property type="match status" value="2"/>
</dbReference>
<sequence length="604" mass="69594">MPPQETRGPFSMFGGYEEREDYEDELYQETQDSSCSEVESELEFQLYSQVHYSCCPEKHKEEEEEEEQEEGRQRELTEQPPKGVIVIDSDPEIITVSDSSDEEDGVCVAKGTKFQRLPPASRGQPHTHTTSPPAVLSDHSKGSDSDSDSDSEGLESWMVLGQGKHDSDKTIQLNLVGGANGSSAEDEDDDQSWTISRRDLEAQISNEGLGPRRVSNRYYTSKNVTCRSCNKIGHLSKNCPNPRKPPSCTLCSSQTHLKKTCPNRHCSNCSLPGHCHDDCLERAYWHKQCHRCGMTGHFYDACSDIWRQYHLTTKQGPIQTPDVLDAHRSPAYCYNCSRKGHFGFECDQRRMFNGSYPSAPYVSYYDTPQDVRQRDNRARRKAQELQDAGLLQPTEPQHSMWPPGGDREEGPPRKGMKINNKVVEKKRKNEASSAQAKKMKKKQQQKQKLQQQKQTPKQQKPQQQKPQQQKPQQQKPQQQKPQQQKPQKQKPQQQQQQQKRRRKRTKAETHGEQWSWGEQGVAWAPVRLAYEEDFPRGPKRRPPGAPTPPQKVRHTPGLFGDGKNRKNRQNRRARGRDRKPGERRREDTYPADEDLFSIKQRRRR</sequence>
<keyword evidence="2" id="KW-0479">Metal-binding</keyword>
<dbReference type="SMART" id="SM00343">
    <property type="entry name" value="ZnF_C2HC"/>
    <property type="match status" value="5"/>
</dbReference>
<evidence type="ECO:0000256" key="9">
    <source>
        <dbReference type="PROSITE-ProRule" id="PRU00047"/>
    </source>
</evidence>
<comment type="subcellular location">
    <subcellularLocation>
        <location evidence="1">Nucleus</location>
        <location evidence="1">Nucleolus</location>
    </subcellularLocation>
</comment>
<feature type="compositionally biased region" description="Basic and acidic residues" evidence="10">
    <location>
        <begin position="369"/>
        <end position="384"/>
    </location>
</feature>
<dbReference type="GO" id="GO:0071036">
    <property type="term" value="P:nuclear polyadenylation-dependent snoRNA catabolic process"/>
    <property type="evidence" value="ECO:0007669"/>
    <property type="project" value="TreeGrafter"/>
</dbReference>
<gene>
    <name evidence="12" type="ORF">ANANG_G00094560</name>
</gene>
<dbReference type="PANTHER" id="PTHR46543">
    <property type="entry name" value="ZINC FINGER CCHC DOMAIN-CONTAINING PROTEIN 7"/>
    <property type="match status" value="1"/>
</dbReference>
<dbReference type="GO" id="GO:0003723">
    <property type="term" value="F:RNA binding"/>
    <property type="evidence" value="ECO:0007669"/>
    <property type="project" value="TreeGrafter"/>
</dbReference>
<feature type="region of interest" description="Disordered" evidence="10">
    <location>
        <begin position="56"/>
        <end position="153"/>
    </location>
</feature>
<dbReference type="GO" id="GO:0071031">
    <property type="term" value="P:nuclear mRNA surveillance of mRNA 3'-end processing"/>
    <property type="evidence" value="ECO:0007669"/>
    <property type="project" value="TreeGrafter"/>
</dbReference>
<dbReference type="SUPFAM" id="SSF57756">
    <property type="entry name" value="Retrovirus zinc finger-like domains"/>
    <property type="match status" value="1"/>
</dbReference>
<dbReference type="AlphaFoldDB" id="A0A9D3MHN7"/>
<reference evidence="12" key="1">
    <citation type="submission" date="2021-01" db="EMBL/GenBank/DDBJ databases">
        <title>A chromosome-scale assembly of European eel, Anguilla anguilla.</title>
        <authorList>
            <person name="Henkel C."/>
            <person name="Jong-Raadsen S.A."/>
            <person name="Dufour S."/>
            <person name="Weltzien F.-A."/>
            <person name="Palstra A.P."/>
            <person name="Pelster B."/>
            <person name="Spaink H.P."/>
            <person name="Van Den Thillart G.E."/>
            <person name="Jansen H."/>
            <person name="Zahm M."/>
            <person name="Klopp C."/>
            <person name="Cedric C."/>
            <person name="Louis A."/>
            <person name="Berthelot C."/>
            <person name="Parey E."/>
            <person name="Roest Crollius H."/>
            <person name="Montfort J."/>
            <person name="Robinson-Rechavi M."/>
            <person name="Bucao C."/>
            <person name="Bouchez O."/>
            <person name="Gislard M."/>
            <person name="Lluch J."/>
            <person name="Milhes M."/>
            <person name="Lampietro C."/>
            <person name="Lopez Roques C."/>
            <person name="Donnadieu C."/>
            <person name="Braasch I."/>
            <person name="Desvignes T."/>
            <person name="Postlethwait J."/>
            <person name="Bobe J."/>
            <person name="Guiguen Y."/>
            <person name="Dirks R."/>
        </authorList>
    </citation>
    <scope>NUCLEOTIDE SEQUENCE</scope>
    <source>
        <strain evidence="12">Tag_6206</strain>
        <tissue evidence="12">Liver</tissue>
    </source>
</reference>
<name>A0A9D3MHN7_ANGAN</name>
<dbReference type="Proteomes" id="UP001044222">
    <property type="component" value="Unassembled WGS sequence"/>
</dbReference>
<keyword evidence="13" id="KW-1185">Reference proteome</keyword>
<evidence type="ECO:0000256" key="10">
    <source>
        <dbReference type="SAM" id="MobiDB-lite"/>
    </source>
</evidence>
<evidence type="ECO:0000313" key="13">
    <source>
        <dbReference type="Proteomes" id="UP001044222"/>
    </source>
</evidence>
<dbReference type="Pfam" id="PF00098">
    <property type="entry name" value="zf-CCHC"/>
    <property type="match status" value="1"/>
</dbReference>
<dbReference type="GO" id="GO:0071037">
    <property type="term" value="P:nuclear polyadenylation-dependent snRNA catabolic process"/>
    <property type="evidence" value="ECO:0007669"/>
    <property type="project" value="TreeGrafter"/>
</dbReference>
<keyword evidence="3" id="KW-0677">Repeat</keyword>
<evidence type="ECO:0000259" key="11">
    <source>
        <dbReference type="PROSITE" id="PS50158"/>
    </source>
</evidence>
<accession>A0A9D3MHN7</accession>
<organism evidence="12 13">
    <name type="scientific">Anguilla anguilla</name>
    <name type="common">European freshwater eel</name>
    <name type="synonym">Muraena anguilla</name>
    <dbReference type="NCBI Taxonomy" id="7936"/>
    <lineage>
        <taxon>Eukaryota</taxon>
        <taxon>Metazoa</taxon>
        <taxon>Chordata</taxon>
        <taxon>Craniata</taxon>
        <taxon>Vertebrata</taxon>
        <taxon>Euteleostomi</taxon>
        <taxon>Actinopterygii</taxon>
        <taxon>Neopterygii</taxon>
        <taxon>Teleostei</taxon>
        <taxon>Anguilliformes</taxon>
        <taxon>Anguillidae</taxon>
        <taxon>Anguilla</taxon>
    </lineage>
</organism>
<keyword evidence="4 9" id="KW-0863">Zinc-finger</keyword>
<keyword evidence="6" id="KW-0539">Nucleus</keyword>
<dbReference type="PANTHER" id="PTHR46543:SF1">
    <property type="entry name" value="ZINC FINGER CCHC DOMAIN-CONTAINING PROTEIN 7"/>
    <property type="match status" value="1"/>
</dbReference>
<feature type="domain" description="CCHC-type" evidence="11">
    <location>
        <begin position="333"/>
        <end position="348"/>
    </location>
</feature>
<dbReference type="GO" id="GO:0005730">
    <property type="term" value="C:nucleolus"/>
    <property type="evidence" value="ECO:0007669"/>
    <property type="project" value="UniProtKB-SubCell"/>
</dbReference>
<comment type="caution">
    <text evidence="12">The sequence shown here is derived from an EMBL/GenBank/DDBJ whole genome shotgun (WGS) entry which is preliminary data.</text>
</comment>
<evidence type="ECO:0000256" key="8">
    <source>
        <dbReference type="ARBA" id="ARBA00043023"/>
    </source>
</evidence>
<proteinExistence type="predicted"/>
<evidence type="ECO:0000256" key="2">
    <source>
        <dbReference type="ARBA" id="ARBA00022723"/>
    </source>
</evidence>
<keyword evidence="5" id="KW-0862">Zinc</keyword>
<dbReference type="InterPro" id="IPR001878">
    <property type="entry name" value="Znf_CCHC"/>
</dbReference>
<dbReference type="GO" id="GO:0071038">
    <property type="term" value="P:TRAMP-dependent tRNA surveillance pathway"/>
    <property type="evidence" value="ECO:0007669"/>
    <property type="project" value="TreeGrafter"/>
</dbReference>